<proteinExistence type="predicted"/>
<protein>
    <submittedName>
        <fullName evidence="1">Uncharacterized protein</fullName>
    </submittedName>
</protein>
<gene>
    <name evidence="1" type="ORF">KDH_12130</name>
</gene>
<accession>A0ABQ6FJH2</accession>
<sequence length="299" mass="35780">MYLPEEIPGANVLITVKTYPLPSSKYDELVCTAGFLSDGKWIRIYPVPFRALPYGNQYSKYHWVRVDLVRNRKDFRPESYRPKHDVESLHVGEKIDTGKNRDWQERKKYVLNEVFTFMEEIIRLAKSDANKSLATLKPRRIEDLIIEPDEREWKQEWRDQLLQYNLFDLDEQGQGKTRRIVRKLPYKYFYKFTSDGDTRPHRLMIENWELGALYWRCYDKYNHDEKKANALVREKYLDEFRTKDIYFFLGTTQLYHKIASNPFIIIGLFVPPKSRNSALEDIPSSSLRTDGIQQQRLFD</sequence>
<evidence type="ECO:0000313" key="1">
    <source>
        <dbReference type="EMBL" id="GLV54365.1"/>
    </source>
</evidence>
<keyword evidence="2" id="KW-1185">Reference proteome</keyword>
<reference evidence="1 2" key="1">
    <citation type="submission" date="2023-02" db="EMBL/GenBank/DDBJ databases">
        <title>Dictyobacter halimunensis sp. nov., a new member of the class Ktedonobacteria from forest soil in a geothermal area.</title>
        <authorList>
            <person name="Rachmania M.K."/>
            <person name="Ningsih F."/>
            <person name="Sakai Y."/>
            <person name="Yabe S."/>
            <person name="Yokota A."/>
            <person name="Sjamsuridzal W."/>
        </authorList>
    </citation>
    <scope>NUCLEOTIDE SEQUENCE [LARGE SCALE GENOMIC DNA]</scope>
    <source>
        <strain evidence="1 2">S3.2.2.5</strain>
    </source>
</reference>
<organism evidence="1 2">
    <name type="scientific">Dictyobacter halimunensis</name>
    <dbReference type="NCBI Taxonomy" id="3026934"/>
    <lineage>
        <taxon>Bacteria</taxon>
        <taxon>Bacillati</taxon>
        <taxon>Chloroflexota</taxon>
        <taxon>Ktedonobacteria</taxon>
        <taxon>Ktedonobacterales</taxon>
        <taxon>Dictyobacteraceae</taxon>
        <taxon>Dictyobacter</taxon>
    </lineage>
</organism>
<dbReference type="EMBL" id="BSRI01000001">
    <property type="protein sequence ID" value="GLV54365.1"/>
    <property type="molecule type" value="Genomic_DNA"/>
</dbReference>
<name>A0ABQ6FJH2_9CHLR</name>
<dbReference type="Proteomes" id="UP001344906">
    <property type="component" value="Unassembled WGS sequence"/>
</dbReference>
<dbReference type="RefSeq" id="WP_338248052.1">
    <property type="nucleotide sequence ID" value="NZ_BSRI01000001.1"/>
</dbReference>
<evidence type="ECO:0000313" key="2">
    <source>
        <dbReference type="Proteomes" id="UP001344906"/>
    </source>
</evidence>
<comment type="caution">
    <text evidence="1">The sequence shown here is derived from an EMBL/GenBank/DDBJ whole genome shotgun (WGS) entry which is preliminary data.</text>
</comment>